<dbReference type="PANTHER" id="PTHR45745:SF1">
    <property type="entry name" value="PHOSPHOGLUCOMUTASE 2B-RELATED"/>
    <property type="match status" value="1"/>
</dbReference>
<dbReference type="EMBL" id="JMIH01000011">
    <property type="protein sequence ID" value="KEO75525.1"/>
    <property type="molecule type" value="Genomic_DNA"/>
</dbReference>
<protein>
    <submittedName>
        <fullName evidence="4">Uncharacterized protein</fullName>
    </submittedName>
</protein>
<dbReference type="GO" id="GO:0006166">
    <property type="term" value="P:purine ribonucleoside salvage"/>
    <property type="evidence" value="ECO:0007669"/>
    <property type="project" value="TreeGrafter"/>
</dbReference>
<reference evidence="4 5" key="1">
    <citation type="submission" date="2014-04" db="EMBL/GenBank/DDBJ databases">
        <title>Characterization and application of a salt tolerant electro-active bacterium.</title>
        <authorList>
            <person name="Yang L."/>
            <person name="Wei S."/>
            <person name="Tay Q.X.M."/>
        </authorList>
    </citation>
    <scope>NUCLEOTIDE SEQUENCE [LARGE SCALE GENOMIC DNA]</scope>
    <source>
        <strain evidence="4 5">LY1</strain>
    </source>
</reference>
<name>A0A074L4W8_9BACT</name>
<evidence type="ECO:0000256" key="2">
    <source>
        <dbReference type="ARBA" id="ARBA00022842"/>
    </source>
</evidence>
<dbReference type="eggNOG" id="COG1109">
    <property type="taxonomic scope" value="Bacteria"/>
</dbReference>
<dbReference type="PANTHER" id="PTHR45745">
    <property type="entry name" value="PHOSPHOMANNOMUTASE 45A"/>
    <property type="match status" value="1"/>
</dbReference>
<dbReference type="GO" id="GO:0008973">
    <property type="term" value="F:phosphopentomutase activity"/>
    <property type="evidence" value="ECO:0007669"/>
    <property type="project" value="TreeGrafter"/>
</dbReference>
<comment type="caution">
    <text evidence="4">The sequence shown here is derived from an EMBL/GenBank/DDBJ whole genome shotgun (WGS) entry which is preliminary data.</text>
</comment>
<sequence length="350" mass="40056">MDISEVSSDKLDQKKENMKGLLYLPTGRQITLPTDTTKVAYQTKFYNTEEISDETLNFKFLMPAIEVAKSEDLDFIIGFDVSMNRIILAYKNLEDKFQAFNAHQQAALICDHVVQTVTRDRPYGDSGLLLVKSMILSDQLDSIATKNGVPVKVSHSGVEALKDTIATNDDSHETVMAFDDRNTVILDIDLDKNPDRILELFHSFFTSLLSKDLSILDKHIDIQTRYRLYLEKTFNITRDTSIKKLFDKFRTKPPEDDLADELILITDYKKQTFQNKLTGRKGKHDFAQMDMVQLEYSSGLKITVESFEAENRLAIHLSKYTNFTFKPKFAETRKALHDSLLKTVVTLGKV</sequence>
<keyword evidence="1" id="KW-0479">Metal-binding</keyword>
<evidence type="ECO:0000256" key="3">
    <source>
        <dbReference type="ARBA" id="ARBA00023235"/>
    </source>
</evidence>
<dbReference type="Gene3D" id="3.40.120.10">
    <property type="entry name" value="Alpha-D-Glucose-1,6-Bisphosphate, subunit A, domain 3"/>
    <property type="match status" value="2"/>
</dbReference>
<evidence type="ECO:0000256" key="1">
    <source>
        <dbReference type="ARBA" id="ARBA00022723"/>
    </source>
</evidence>
<dbReference type="RefSeq" id="WP_035069772.1">
    <property type="nucleotide sequence ID" value="NZ_JMIH01000011.1"/>
</dbReference>
<organism evidence="4 5">
    <name type="scientific">Anditalea andensis</name>
    <dbReference type="NCBI Taxonomy" id="1048983"/>
    <lineage>
        <taxon>Bacteria</taxon>
        <taxon>Pseudomonadati</taxon>
        <taxon>Bacteroidota</taxon>
        <taxon>Cytophagia</taxon>
        <taxon>Cytophagales</taxon>
        <taxon>Cytophagaceae</taxon>
        <taxon>Anditalea</taxon>
    </lineage>
</organism>
<dbReference type="OrthoDB" id="836830at2"/>
<dbReference type="GO" id="GO:0046872">
    <property type="term" value="F:metal ion binding"/>
    <property type="evidence" value="ECO:0007669"/>
    <property type="project" value="UniProtKB-KW"/>
</dbReference>
<gene>
    <name evidence="4" type="ORF">EL17_01365</name>
</gene>
<keyword evidence="2" id="KW-0460">Magnesium</keyword>
<keyword evidence="3" id="KW-0413">Isomerase</keyword>
<keyword evidence="5" id="KW-1185">Reference proteome</keyword>
<dbReference type="STRING" id="1048983.EL17_01365"/>
<dbReference type="AlphaFoldDB" id="A0A074L4W8"/>
<evidence type="ECO:0000313" key="5">
    <source>
        <dbReference type="Proteomes" id="UP000027821"/>
    </source>
</evidence>
<proteinExistence type="predicted"/>
<accession>A0A074L4W8</accession>
<dbReference type="Proteomes" id="UP000027821">
    <property type="component" value="Unassembled WGS sequence"/>
</dbReference>
<evidence type="ECO:0000313" key="4">
    <source>
        <dbReference type="EMBL" id="KEO75525.1"/>
    </source>
</evidence>